<dbReference type="Gene3D" id="3.20.20.70">
    <property type="entry name" value="Aldolase class I"/>
    <property type="match status" value="1"/>
</dbReference>
<dbReference type="PANTHER" id="PTHR43303">
    <property type="entry name" value="NADPH DEHYDROGENASE C23G7.10C-RELATED"/>
    <property type="match status" value="1"/>
</dbReference>
<dbReference type="PANTHER" id="PTHR43303:SF4">
    <property type="entry name" value="NADPH DEHYDROGENASE C23G7.10C-RELATED"/>
    <property type="match status" value="1"/>
</dbReference>
<accession>A0A563DA69</accession>
<protein>
    <submittedName>
        <fullName evidence="7">NADPH dehydrogenase NamA</fullName>
        <ecNumber evidence="7">1.6.99.1</ecNumber>
    </submittedName>
</protein>
<dbReference type="InterPro" id="IPR001155">
    <property type="entry name" value="OxRdtase_FMN_N"/>
</dbReference>
<evidence type="ECO:0000256" key="4">
    <source>
        <dbReference type="ARBA" id="ARBA00022857"/>
    </source>
</evidence>
<dbReference type="EMBL" id="SELH01000025">
    <property type="protein sequence ID" value="TWP26843.1"/>
    <property type="molecule type" value="Genomic_DNA"/>
</dbReference>
<organism evidence="7 8">
    <name type="scientific">Apibacter muscae</name>
    <dbReference type="NCBI Taxonomy" id="2509004"/>
    <lineage>
        <taxon>Bacteria</taxon>
        <taxon>Pseudomonadati</taxon>
        <taxon>Bacteroidota</taxon>
        <taxon>Flavobacteriia</taxon>
        <taxon>Flavobacteriales</taxon>
        <taxon>Weeksellaceae</taxon>
        <taxon>Apibacter</taxon>
    </lineage>
</organism>
<keyword evidence="4" id="KW-0521">NADP</keyword>
<comment type="caution">
    <text evidence="7">The sequence shown here is derived from an EMBL/GenBank/DDBJ whole genome shotgun (WGS) entry which is preliminary data.</text>
</comment>
<dbReference type="GO" id="GO:0050661">
    <property type="term" value="F:NADP binding"/>
    <property type="evidence" value="ECO:0007669"/>
    <property type="project" value="InterPro"/>
</dbReference>
<keyword evidence="2" id="KW-0285">Flavoprotein</keyword>
<evidence type="ECO:0000313" key="8">
    <source>
        <dbReference type="Proteomes" id="UP000319499"/>
    </source>
</evidence>
<proteinExistence type="predicted"/>
<dbReference type="SUPFAM" id="SSF51395">
    <property type="entry name" value="FMN-linked oxidoreductases"/>
    <property type="match status" value="1"/>
</dbReference>
<name>A0A563DA69_9FLAO</name>
<dbReference type="InterPro" id="IPR044152">
    <property type="entry name" value="YqjM-like"/>
</dbReference>
<dbReference type="AlphaFoldDB" id="A0A563DA69"/>
<gene>
    <name evidence="7" type="primary">namA</name>
    <name evidence="7" type="ORF">ETU09_09815</name>
</gene>
<dbReference type="EC" id="1.6.99.1" evidence="7"/>
<feature type="domain" description="NADH:flavin oxidoreductase/NADH oxidase N-terminal" evidence="6">
    <location>
        <begin position="3"/>
        <end position="335"/>
    </location>
</feature>
<dbReference type="Proteomes" id="UP000319499">
    <property type="component" value="Unassembled WGS sequence"/>
</dbReference>
<keyword evidence="8" id="KW-1185">Reference proteome</keyword>
<dbReference type="RefSeq" id="WP_146293408.1">
    <property type="nucleotide sequence ID" value="NZ_SELH01000025.1"/>
</dbReference>
<dbReference type="GO" id="GO:0003959">
    <property type="term" value="F:NADPH dehydrogenase activity"/>
    <property type="evidence" value="ECO:0007669"/>
    <property type="project" value="UniProtKB-EC"/>
</dbReference>
<keyword evidence="5 7" id="KW-0560">Oxidoreductase</keyword>
<evidence type="ECO:0000256" key="3">
    <source>
        <dbReference type="ARBA" id="ARBA00022643"/>
    </source>
</evidence>
<dbReference type="CDD" id="cd02932">
    <property type="entry name" value="OYE_YqiM_FMN"/>
    <property type="match status" value="1"/>
</dbReference>
<reference evidence="7 8" key="1">
    <citation type="submission" date="2019-02" db="EMBL/GenBank/DDBJ databases">
        <title>Apibacter muscae sp. nov.: a novel member of the house fly microbiota.</title>
        <authorList>
            <person name="Park R."/>
        </authorList>
    </citation>
    <scope>NUCLEOTIDE SEQUENCE [LARGE SCALE GENOMIC DNA]</scope>
    <source>
        <strain evidence="7 8">AL1</strain>
    </source>
</reference>
<dbReference type="InterPro" id="IPR013785">
    <property type="entry name" value="Aldolase_TIM"/>
</dbReference>
<evidence type="ECO:0000256" key="1">
    <source>
        <dbReference type="ARBA" id="ARBA00001917"/>
    </source>
</evidence>
<keyword evidence="3" id="KW-0288">FMN</keyword>
<dbReference type="Pfam" id="PF00724">
    <property type="entry name" value="Oxidored_FMN"/>
    <property type="match status" value="1"/>
</dbReference>
<evidence type="ECO:0000256" key="2">
    <source>
        <dbReference type="ARBA" id="ARBA00022630"/>
    </source>
</evidence>
<evidence type="ECO:0000313" key="7">
    <source>
        <dbReference type="EMBL" id="TWP26843.1"/>
    </source>
</evidence>
<comment type="cofactor">
    <cofactor evidence="1">
        <name>FMN</name>
        <dbReference type="ChEBI" id="CHEBI:58210"/>
    </cofactor>
</comment>
<evidence type="ECO:0000259" key="6">
    <source>
        <dbReference type="Pfam" id="PF00724"/>
    </source>
</evidence>
<sequence length="355" mass="39909">MPKLFSPLNLNQISLKNRIVMSPMCQYSSDDGFANDWHFVHYSSRAVGGVSAIIQEATAISPKGRISYKDLGLWKDEHMHNLNKIVDFLHKQNCLAGIQLSHAGRKASTPVPWNPKENLKLNNNYWESVAPSPIPFNSDSDIPKELTIQEINKIIQEFKEASHRADKIGYDIVEIHAAHGYLIHQFLSPLSNKRTDDYGGNFNNRIRFLLEIISEVKNVLSKKVSLWVRISATDWIEEGWSNEDSIQLSILLKNMGVDVIDVSTGGLVNAKIPVQPNYQVPYAKNIKKETGIITGAVGLITNAIQAEEILENNEADFILLGRELLRNPYFPMEAASILGINPLIPPPYERAKIVF</sequence>
<dbReference type="GO" id="GO:0010181">
    <property type="term" value="F:FMN binding"/>
    <property type="evidence" value="ECO:0007669"/>
    <property type="project" value="InterPro"/>
</dbReference>
<dbReference type="OrthoDB" id="9772736at2"/>
<dbReference type="NCBIfam" id="NF010047">
    <property type="entry name" value="PRK13523.1"/>
    <property type="match status" value="1"/>
</dbReference>
<evidence type="ECO:0000256" key="5">
    <source>
        <dbReference type="ARBA" id="ARBA00023002"/>
    </source>
</evidence>